<feature type="compositionally biased region" description="Basic and acidic residues" evidence="1">
    <location>
        <begin position="235"/>
        <end position="251"/>
    </location>
</feature>
<keyword evidence="5" id="KW-1185">Reference proteome</keyword>
<name>A0A7Y9IX84_9BURK</name>
<organism evidence="4 5">
    <name type="scientific">Pigmentiphaga litoralis</name>
    <dbReference type="NCBI Taxonomy" id="516702"/>
    <lineage>
        <taxon>Bacteria</taxon>
        <taxon>Pseudomonadati</taxon>
        <taxon>Pseudomonadota</taxon>
        <taxon>Betaproteobacteria</taxon>
        <taxon>Burkholderiales</taxon>
        <taxon>Alcaligenaceae</taxon>
        <taxon>Pigmentiphaga</taxon>
    </lineage>
</organism>
<dbReference type="InterPro" id="IPR024726">
    <property type="entry name" value="FhuF_C"/>
</dbReference>
<dbReference type="AlphaFoldDB" id="A0A7Y9IX84"/>
<sequence length="303" mass="32484">MIAALAPLFTGPLADWRDALVLTSGGRPVVRLARLLDDDPSELARCIASFGRDTPGGDPRALASEWSKRYFVRLLPPVLAATLLLDYRLPLRAAGIDVVLDEDGAPFAFALPGAGSCTMPPSGGALARLAPLIDEHLTPVIAALSAYSRLSPRVFWSNAGNYVEAVVRVLAIEGAGSAQATAPRSAADALEVEKHRGAADAMTVAKHPGAAFVLDVVNQTYRPDGRANPFFNTVRYRDRPDAPPSRGHDGDDLVMSRAPDRRWRQRRVCCVRYLLPDRPLCANCPLLSAPPSDTGPEPTPPAR</sequence>
<dbReference type="RefSeq" id="WP_179588412.1">
    <property type="nucleotide sequence ID" value="NZ_JACBYR010000001.1"/>
</dbReference>
<feature type="region of interest" description="Disordered" evidence="1">
    <location>
        <begin position="228"/>
        <end position="254"/>
    </location>
</feature>
<dbReference type="InterPro" id="IPR008090">
    <property type="entry name" value="Fe_iron_reduct"/>
</dbReference>
<evidence type="ECO:0000313" key="5">
    <source>
        <dbReference type="Proteomes" id="UP000542125"/>
    </source>
</evidence>
<protein>
    <submittedName>
        <fullName evidence="4">Ferric iron reductase protein FhuF</fullName>
    </submittedName>
</protein>
<feature type="domain" description="Aerobactin siderophore biosynthesis IucA/IucC-like C-terminal" evidence="2">
    <location>
        <begin position="64"/>
        <end position="170"/>
    </location>
</feature>
<dbReference type="Proteomes" id="UP000542125">
    <property type="component" value="Unassembled WGS sequence"/>
</dbReference>
<dbReference type="GO" id="GO:0051537">
    <property type="term" value="F:2 iron, 2 sulfur cluster binding"/>
    <property type="evidence" value="ECO:0007669"/>
    <property type="project" value="InterPro"/>
</dbReference>
<feature type="domain" description="Ferric siderophore reductase C-terminal" evidence="3">
    <location>
        <begin position="266"/>
        <end position="286"/>
    </location>
</feature>
<accession>A0A7Y9IX84</accession>
<reference evidence="4 5" key="1">
    <citation type="submission" date="2020-07" db="EMBL/GenBank/DDBJ databases">
        <title>Genomic Encyclopedia of Type Strains, Phase IV (KMG-V): Genome sequencing to study the core and pangenomes of soil and plant-associated prokaryotes.</title>
        <authorList>
            <person name="Whitman W."/>
        </authorList>
    </citation>
    <scope>NUCLEOTIDE SEQUENCE [LARGE SCALE GENOMIC DNA]</scope>
    <source>
        <strain evidence="4 5">SAS40</strain>
    </source>
</reference>
<dbReference type="GO" id="GO:0003824">
    <property type="term" value="F:catalytic activity"/>
    <property type="evidence" value="ECO:0007669"/>
    <property type="project" value="UniProtKB-ARBA"/>
</dbReference>
<dbReference type="Pfam" id="PF06276">
    <property type="entry name" value="FhuF"/>
    <property type="match status" value="1"/>
</dbReference>
<proteinExistence type="predicted"/>
<evidence type="ECO:0000313" key="4">
    <source>
        <dbReference type="EMBL" id="NYE84761.1"/>
    </source>
</evidence>
<dbReference type="EMBL" id="JACBYR010000001">
    <property type="protein sequence ID" value="NYE84761.1"/>
    <property type="molecule type" value="Genomic_DNA"/>
</dbReference>
<dbReference type="InterPro" id="IPR022770">
    <property type="entry name" value="IucA/IucC-like_C"/>
</dbReference>
<evidence type="ECO:0000259" key="2">
    <source>
        <dbReference type="Pfam" id="PF06276"/>
    </source>
</evidence>
<evidence type="ECO:0000259" key="3">
    <source>
        <dbReference type="Pfam" id="PF11575"/>
    </source>
</evidence>
<dbReference type="NCBIfam" id="TIGR03951">
    <property type="entry name" value="Fe_III_red_FhuF"/>
    <property type="match status" value="1"/>
</dbReference>
<dbReference type="Pfam" id="PF11575">
    <property type="entry name" value="FhuF_C"/>
    <property type="match status" value="1"/>
</dbReference>
<gene>
    <name evidence="4" type="ORF">FHW18_004032</name>
</gene>
<evidence type="ECO:0000256" key="1">
    <source>
        <dbReference type="SAM" id="MobiDB-lite"/>
    </source>
</evidence>
<comment type="caution">
    <text evidence="4">The sequence shown here is derived from an EMBL/GenBank/DDBJ whole genome shotgun (WGS) entry which is preliminary data.</text>
</comment>